<dbReference type="Proteomes" id="UP000036958">
    <property type="component" value="Unassembled WGS sequence"/>
</dbReference>
<comment type="caution">
    <text evidence="1">The sequence shown here is derived from an EMBL/GenBank/DDBJ whole genome shotgun (WGS) entry which is preliminary data.</text>
</comment>
<dbReference type="EMBL" id="LGIA01000010">
    <property type="protein sequence ID" value="KOH46990.1"/>
    <property type="molecule type" value="Genomic_DNA"/>
</dbReference>
<accession>A0A0L8VET3</accession>
<dbReference type="AlphaFoldDB" id="A0A0L8VET3"/>
<sequence length="54" mass="6235">MVFDESNRSRELLSVVSFVLDLSNLWGDFVWNLLGSEEVKNKKVDPLAYLFSLN</sequence>
<name>A0A0L8VET3_9BACT</name>
<reference evidence="2" key="1">
    <citation type="submission" date="2015-07" db="EMBL/GenBank/DDBJ databases">
        <title>Genome sequencing of Sunxiuqinia dokdonensis strain SK.</title>
        <authorList>
            <person name="Ahn S."/>
            <person name="Kim B.-C."/>
        </authorList>
    </citation>
    <scope>NUCLEOTIDE SEQUENCE [LARGE SCALE GENOMIC DNA]</scope>
    <source>
        <strain evidence="2">SK</strain>
    </source>
</reference>
<gene>
    <name evidence="1" type="ORF">NC99_02000</name>
</gene>
<protein>
    <submittedName>
        <fullName evidence="1">Uncharacterized protein</fullName>
    </submittedName>
</protein>
<evidence type="ECO:0000313" key="2">
    <source>
        <dbReference type="Proteomes" id="UP000036958"/>
    </source>
</evidence>
<organism evidence="1 2">
    <name type="scientific">Sunxiuqinia dokdonensis</name>
    <dbReference type="NCBI Taxonomy" id="1409788"/>
    <lineage>
        <taxon>Bacteria</taxon>
        <taxon>Pseudomonadati</taxon>
        <taxon>Bacteroidota</taxon>
        <taxon>Bacteroidia</taxon>
        <taxon>Marinilabiliales</taxon>
        <taxon>Prolixibacteraceae</taxon>
        <taxon>Sunxiuqinia</taxon>
    </lineage>
</organism>
<proteinExistence type="predicted"/>
<keyword evidence="2" id="KW-1185">Reference proteome</keyword>
<evidence type="ECO:0000313" key="1">
    <source>
        <dbReference type="EMBL" id="KOH46990.1"/>
    </source>
</evidence>